<proteinExistence type="predicted"/>
<feature type="compositionally biased region" description="Low complexity" evidence="1">
    <location>
        <begin position="123"/>
        <end position="133"/>
    </location>
</feature>
<dbReference type="EMBL" id="SNRW01000123">
    <property type="protein sequence ID" value="KAA6403237.1"/>
    <property type="molecule type" value="Genomic_DNA"/>
</dbReference>
<feature type="region of interest" description="Disordered" evidence="1">
    <location>
        <begin position="112"/>
        <end position="158"/>
    </location>
</feature>
<organism evidence="3 4">
    <name type="scientific">Streblomastix strix</name>
    <dbReference type="NCBI Taxonomy" id="222440"/>
    <lineage>
        <taxon>Eukaryota</taxon>
        <taxon>Metamonada</taxon>
        <taxon>Preaxostyla</taxon>
        <taxon>Oxymonadida</taxon>
        <taxon>Streblomastigidae</taxon>
        <taxon>Streblomastix</taxon>
    </lineage>
</organism>
<dbReference type="OrthoDB" id="415023at2759"/>
<dbReference type="InterPro" id="IPR038765">
    <property type="entry name" value="Papain-like_cys_pep_sf"/>
</dbReference>
<gene>
    <name evidence="3" type="ORF">EZS28_001233</name>
</gene>
<dbReference type="Gene3D" id="3.90.70.80">
    <property type="match status" value="1"/>
</dbReference>
<comment type="caution">
    <text evidence="3">The sequence shown here is derived from an EMBL/GenBank/DDBJ whole genome shotgun (WGS) entry which is preliminary data.</text>
</comment>
<evidence type="ECO:0000256" key="1">
    <source>
        <dbReference type="SAM" id="MobiDB-lite"/>
    </source>
</evidence>
<dbReference type="AlphaFoldDB" id="A0A5J4X7Q5"/>
<evidence type="ECO:0000313" key="4">
    <source>
        <dbReference type="Proteomes" id="UP000324800"/>
    </source>
</evidence>
<name>A0A5J4X7Q5_9EUKA</name>
<dbReference type="CDD" id="cd22758">
    <property type="entry name" value="OTU_232R-like"/>
    <property type="match status" value="1"/>
</dbReference>
<dbReference type="InterPro" id="IPR003323">
    <property type="entry name" value="OTU_dom"/>
</dbReference>
<feature type="domain" description="OTU" evidence="2">
    <location>
        <begin position="234"/>
        <end position="352"/>
    </location>
</feature>
<protein>
    <recommendedName>
        <fullName evidence="2">OTU domain-containing protein</fullName>
    </recommendedName>
</protein>
<dbReference type="SUPFAM" id="SSF54001">
    <property type="entry name" value="Cysteine proteinases"/>
    <property type="match status" value="1"/>
</dbReference>
<accession>A0A5J4X7Q5</accession>
<reference evidence="3 4" key="1">
    <citation type="submission" date="2019-03" db="EMBL/GenBank/DDBJ databases">
        <title>Single cell metagenomics reveals metabolic interactions within the superorganism composed of flagellate Streblomastix strix and complex community of Bacteroidetes bacteria on its surface.</title>
        <authorList>
            <person name="Treitli S.C."/>
            <person name="Kolisko M."/>
            <person name="Husnik F."/>
            <person name="Keeling P."/>
            <person name="Hampl V."/>
        </authorList>
    </citation>
    <scope>NUCLEOTIDE SEQUENCE [LARGE SCALE GENOMIC DNA]</scope>
    <source>
        <strain evidence="3">ST1C</strain>
    </source>
</reference>
<dbReference type="PROSITE" id="PS50802">
    <property type="entry name" value="OTU"/>
    <property type="match status" value="1"/>
</dbReference>
<evidence type="ECO:0000259" key="2">
    <source>
        <dbReference type="PROSITE" id="PS50802"/>
    </source>
</evidence>
<evidence type="ECO:0000313" key="3">
    <source>
        <dbReference type="EMBL" id="KAA6403237.1"/>
    </source>
</evidence>
<dbReference type="Proteomes" id="UP000324800">
    <property type="component" value="Unassembled WGS sequence"/>
</dbReference>
<sequence length="352" mass="40026">MMMILCSIDAYQEVTTLSNRKSSFECTGLSPWSRERACISEYIKDVKDNPIYTNGRIMKGHDASFALLVPGWINHDEICIKVKINRDFTNNDENQEDFHEEINFFEQEKQFKQENKRKRFRISESQSPKSSPSIRNTSNSGANVKRTQRPGVTAKRAPSSVSFVNQLPDIGSDGRDTSNFGATVKRILNSDKVVKNELNSGSITRKSPNVGQIGKLASSLSFEEMQEELVSHDTVLFNNRGDGNCFYMSISNQLHGTNKMHGAIRQAAVKELIENRLIYEDDFDEETLDQYARNQSQERDYADARIYLPTCRDFNINLRVYLGAGKVETTDIGSTRWVEIAYVNGNHYVSVI</sequence>